<keyword evidence="9" id="KW-0413">Isomerase</keyword>
<dbReference type="SUPFAM" id="SSF48024">
    <property type="entry name" value="N-terminal domain of DnaB helicase"/>
    <property type="match status" value="1"/>
</dbReference>
<evidence type="ECO:0000256" key="5">
    <source>
        <dbReference type="ARBA" id="ARBA00022801"/>
    </source>
</evidence>
<keyword evidence="3" id="KW-0235">DNA replication</keyword>
<dbReference type="Pfam" id="PF00772">
    <property type="entry name" value="DnaB"/>
    <property type="match status" value="1"/>
</dbReference>
<dbReference type="GO" id="GO:0005829">
    <property type="term" value="C:cytosol"/>
    <property type="evidence" value="ECO:0007669"/>
    <property type="project" value="TreeGrafter"/>
</dbReference>
<evidence type="ECO:0000313" key="13">
    <source>
        <dbReference type="EMBL" id="RMI87692.1"/>
    </source>
</evidence>
<dbReference type="EMBL" id="MPBG01000012">
    <property type="protein sequence ID" value="RMI87692.1"/>
    <property type="molecule type" value="Genomic_DNA"/>
</dbReference>
<keyword evidence="5" id="KW-0378">Hydrolase</keyword>
<comment type="caution">
    <text evidence="13">The sequence shown here is derived from an EMBL/GenBank/DDBJ whole genome shotgun (WGS) entry which is preliminary data.</text>
</comment>
<proteinExistence type="inferred from homology"/>
<evidence type="ECO:0000256" key="10">
    <source>
        <dbReference type="ARBA" id="ARBA00044969"/>
    </source>
</evidence>
<dbReference type="STRING" id="69896.S284_00720"/>
<dbReference type="RefSeq" id="WP_023161195.1">
    <property type="nucleotide sequence ID" value="NC_022588.1"/>
</dbReference>
<reference evidence="14" key="1">
    <citation type="submission" date="2016-11" db="EMBL/GenBank/DDBJ databases">
        <title>Genome sequence of Candidatus Phytoplasma solani strain SA-1.</title>
        <authorList>
            <person name="Haryono M."/>
            <person name="Samarzija I."/>
            <person name="Seruga Music M."/>
            <person name="Hogenhout S."/>
            <person name="Kuo C.-H."/>
        </authorList>
    </citation>
    <scope>NUCLEOTIDE SEQUENCE [LARGE SCALE GENOMIC DNA]</scope>
    <source>
        <strain evidence="14">SA-1</strain>
    </source>
</reference>
<evidence type="ECO:0000259" key="12">
    <source>
        <dbReference type="PROSITE" id="PS51199"/>
    </source>
</evidence>
<evidence type="ECO:0000256" key="3">
    <source>
        <dbReference type="ARBA" id="ARBA00022705"/>
    </source>
</evidence>
<name>A0A421NUM7_9MOLU</name>
<comment type="similarity">
    <text evidence="1">Belongs to the helicase family. DnaB subfamily.</text>
</comment>
<dbReference type="Proteomes" id="UP000283896">
    <property type="component" value="Unassembled WGS sequence"/>
</dbReference>
<dbReference type="PROSITE" id="PS51199">
    <property type="entry name" value="SF4_HELICASE"/>
    <property type="match status" value="1"/>
</dbReference>
<evidence type="ECO:0000313" key="14">
    <source>
        <dbReference type="Proteomes" id="UP000283896"/>
    </source>
</evidence>
<dbReference type="GO" id="GO:1990077">
    <property type="term" value="C:primosome complex"/>
    <property type="evidence" value="ECO:0007669"/>
    <property type="project" value="UniProtKB-KW"/>
</dbReference>
<evidence type="ECO:0000256" key="6">
    <source>
        <dbReference type="ARBA" id="ARBA00022806"/>
    </source>
</evidence>
<dbReference type="SUPFAM" id="SSF52540">
    <property type="entry name" value="P-loop containing nucleoside triphosphate hydrolases"/>
    <property type="match status" value="1"/>
</dbReference>
<keyword evidence="4" id="KW-0547">Nucleotide-binding</keyword>
<dbReference type="EC" id="5.6.2.3" evidence="10"/>
<dbReference type="InterPro" id="IPR016136">
    <property type="entry name" value="DNA_helicase_N/primase_C"/>
</dbReference>
<evidence type="ECO:0000256" key="2">
    <source>
        <dbReference type="ARBA" id="ARBA00022515"/>
    </source>
</evidence>
<keyword evidence="6 13" id="KW-0347">Helicase</keyword>
<dbReference type="InterPro" id="IPR036185">
    <property type="entry name" value="DNA_heli_DnaB-like_N_sf"/>
</dbReference>
<gene>
    <name evidence="13" type="primary">dnaB</name>
    <name evidence="13" type="ORF">PSSA1_v1c6420</name>
</gene>
<dbReference type="Gene3D" id="3.40.50.300">
    <property type="entry name" value="P-loop containing nucleotide triphosphate hydrolases"/>
    <property type="match status" value="1"/>
</dbReference>
<accession>A0A421NUM7</accession>
<dbReference type="InterPro" id="IPR027417">
    <property type="entry name" value="P-loop_NTPase"/>
</dbReference>
<keyword evidence="14" id="KW-1185">Reference proteome</keyword>
<dbReference type="OrthoDB" id="9773982at2"/>
<evidence type="ECO:0000256" key="4">
    <source>
        <dbReference type="ARBA" id="ARBA00022741"/>
    </source>
</evidence>
<dbReference type="SMART" id="SM00382">
    <property type="entry name" value="AAA"/>
    <property type="match status" value="1"/>
</dbReference>
<keyword evidence="7" id="KW-0067">ATP-binding</keyword>
<organism evidence="13 14">
    <name type="scientific">Candidatus Phytoplasma solani</name>
    <dbReference type="NCBI Taxonomy" id="69896"/>
    <lineage>
        <taxon>Bacteria</taxon>
        <taxon>Bacillati</taxon>
        <taxon>Mycoplasmatota</taxon>
        <taxon>Mollicutes</taxon>
        <taxon>Acholeplasmatales</taxon>
        <taxon>Acholeplasmataceae</taxon>
        <taxon>Candidatus Phytoplasma</taxon>
        <taxon>16SrXII (Stolbur group)</taxon>
    </lineage>
</organism>
<dbReference type="InterPro" id="IPR007693">
    <property type="entry name" value="DNA_helicase_DnaB-like_N"/>
</dbReference>
<dbReference type="Pfam" id="PF03796">
    <property type="entry name" value="DnaB_C"/>
    <property type="match status" value="1"/>
</dbReference>
<evidence type="ECO:0000256" key="1">
    <source>
        <dbReference type="ARBA" id="ARBA00008428"/>
    </source>
</evidence>
<dbReference type="GO" id="GO:0005524">
    <property type="term" value="F:ATP binding"/>
    <property type="evidence" value="ECO:0007669"/>
    <property type="project" value="UniProtKB-KW"/>
</dbReference>
<dbReference type="GO" id="GO:0016787">
    <property type="term" value="F:hydrolase activity"/>
    <property type="evidence" value="ECO:0007669"/>
    <property type="project" value="UniProtKB-KW"/>
</dbReference>
<comment type="catalytic activity">
    <reaction evidence="11">
        <text>ATP + H2O = ADP + phosphate + H(+)</text>
        <dbReference type="Rhea" id="RHEA:13065"/>
        <dbReference type="ChEBI" id="CHEBI:15377"/>
        <dbReference type="ChEBI" id="CHEBI:15378"/>
        <dbReference type="ChEBI" id="CHEBI:30616"/>
        <dbReference type="ChEBI" id="CHEBI:43474"/>
        <dbReference type="ChEBI" id="CHEBI:456216"/>
        <dbReference type="EC" id="5.6.2.3"/>
    </reaction>
</comment>
<dbReference type="GO" id="GO:0043139">
    <property type="term" value="F:5'-3' DNA helicase activity"/>
    <property type="evidence" value="ECO:0007669"/>
    <property type="project" value="UniProtKB-EC"/>
</dbReference>
<protein>
    <recommendedName>
        <fullName evidence="10">DNA 5'-3' helicase</fullName>
        <ecNumber evidence="10">5.6.2.3</ecNumber>
    </recommendedName>
</protein>
<dbReference type="Gene3D" id="1.10.860.10">
    <property type="entry name" value="DNAb Helicase, Chain A"/>
    <property type="match status" value="1"/>
</dbReference>
<dbReference type="PANTHER" id="PTHR30153:SF2">
    <property type="entry name" value="REPLICATIVE DNA HELICASE"/>
    <property type="match status" value="1"/>
</dbReference>
<sequence>MINQTVEHILLKFLLLNPKAFDQIVNKINIHDFNDAKVKFIYNLLLGLKQQKQIWDINKSDLFLTNIPKFKRPHIKNYLIEIVQNTPLCQLTEIDSYIQQIKQYSSEKEIEQITNKTHLFTTPKDLMEIILQKTIFNPSKNGLLGLDTGFSQLNNDTLGFQKGELIILGARPGVGKTTLMMNLAINIITKNLNSKVVIFSLEMSNTQLILKSLSSVSNVDMRRLRLGEVSEKEKANIIVSSRALEQLQLFFDDESSLVSEIEIKCNEFRQTNGLDIVFIDYLQLLQDKPVDKISNQLKQLAKKLNIVIFCLAQLNRDSAKGNTPRKPKLTDLKDTGNIEQDADLVMLLYCETNITIASLPQSKYELIIAKNRNGISNKSYQLNFNNQTQTFTEKLEE</sequence>
<evidence type="ECO:0000256" key="9">
    <source>
        <dbReference type="ARBA" id="ARBA00023235"/>
    </source>
</evidence>
<evidence type="ECO:0000256" key="11">
    <source>
        <dbReference type="ARBA" id="ARBA00048954"/>
    </source>
</evidence>
<dbReference type="AlphaFoldDB" id="A0A421NUM7"/>
<evidence type="ECO:0000256" key="8">
    <source>
        <dbReference type="ARBA" id="ARBA00023125"/>
    </source>
</evidence>
<dbReference type="PANTHER" id="PTHR30153">
    <property type="entry name" value="REPLICATIVE DNA HELICASE DNAB"/>
    <property type="match status" value="1"/>
</dbReference>
<evidence type="ECO:0000256" key="7">
    <source>
        <dbReference type="ARBA" id="ARBA00022840"/>
    </source>
</evidence>
<dbReference type="GO" id="GO:0006269">
    <property type="term" value="P:DNA replication, synthesis of primer"/>
    <property type="evidence" value="ECO:0007669"/>
    <property type="project" value="UniProtKB-KW"/>
</dbReference>
<dbReference type="GO" id="GO:0003677">
    <property type="term" value="F:DNA binding"/>
    <property type="evidence" value="ECO:0007669"/>
    <property type="project" value="UniProtKB-KW"/>
</dbReference>
<dbReference type="InterPro" id="IPR007694">
    <property type="entry name" value="DNA_helicase_DnaB-like_C"/>
</dbReference>
<feature type="domain" description="SF4 helicase" evidence="12">
    <location>
        <begin position="139"/>
        <end position="397"/>
    </location>
</feature>
<keyword evidence="8" id="KW-0238">DNA-binding</keyword>
<keyword evidence="2" id="KW-0639">Primosome</keyword>
<dbReference type="KEGG" id="psol:S284_00720"/>
<dbReference type="InterPro" id="IPR003593">
    <property type="entry name" value="AAA+_ATPase"/>
</dbReference>